<accession>A0A0H3U7P1</accession>
<evidence type="ECO:0000313" key="2">
    <source>
        <dbReference type="EMBL" id="AIF26500.1"/>
    </source>
</evidence>
<feature type="transmembrane region" description="Helical" evidence="1">
    <location>
        <begin position="12"/>
        <end position="35"/>
    </location>
</feature>
<sequence>MGRENEKKKTGTVWTTILIVLVALVCVTLATRAWFSIADHTRLKGVNVDITTGKNLRFDLEAHDAFEDYQKSLSFDEIAQYVYEHSLVDMREQPLVPVTTADGENFYYENGDPAEVGDYIDFVLHFRSTADMHVHLTSNS</sequence>
<reference evidence="2" key="1">
    <citation type="submission" date="2013-08" db="EMBL/GenBank/DDBJ databases">
        <title>Comparison of modified E. coli strains.</title>
        <authorList>
            <person name="Juergensen J."/>
            <person name="Bonge A."/>
            <person name="Streit W.R."/>
        </authorList>
    </citation>
    <scope>NUCLEOTIDE SEQUENCE</scope>
</reference>
<dbReference type="AlphaFoldDB" id="A0A0H3U7P1"/>
<feature type="non-terminal residue" evidence="2">
    <location>
        <position position="140"/>
    </location>
</feature>
<keyword evidence="1" id="KW-0812">Transmembrane</keyword>
<name>A0A0H3U7P1_9BACT</name>
<dbReference type="EMBL" id="KF540235">
    <property type="protein sequence ID" value="AIF26500.1"/>
    <property type="molecule type" value="Genomic_DNA"/>
</dbReference>
<evidence type="ECO:0000256" key="1">
    <source>
        <dbReference type="SAM" id="Phobius"/>
    </source>
</evidence>
<keyword evidence="1" id="KW-0472">Membrane</keyword>
<organism evidence="2">
    <name type="scientific">uncultured bacterium fosmid pJB39A3</name>
    <dbReference type="NCBI Taxonomy" id="1478063"/>
    <lineage>
        <taxon>Bacteria</taxon>
        <taxon>environmental samples</taxon>
    </lineage>
</organism>
<keyword evidence="1" id="KW-1133">Transmembrane helix</keyword>
<proteinExistence type="predicted"/>
<protein>
    <submittedName>
        <fullName evidence="2">Uncharacterized protein</fullName>
    </submittedName>
</protein>